<accession>A0A919XF22</accession>
<organism evidence="1 2">
    <name type="scientific">Paenibacillus albilobatus</name>
    <dbReference type="NCBI Taxonomy" id="2716884"/>
    <lineage>
        <taxon>Bacteria</taxon>
        <taxon>Bacillati</taxon>
        <taxon>Bacillota</taxon>
        <taxon>Bacilli</taxon>
        <taxon>Bacillales</taxon>
        <taxon>Paenibacillaceae</taxon>
        <taxon>Paenibacillus</taxon>
    </lineage>
</organism>
<dbReference type="AlphaFoldDB" id="A0A919XF22"/>
<sequence length="135" mass="15721">MARNITVHTQTVWPHTRERAVHGRTTGMIGAGETVTFQATHFLVRQKLTSRIAAYERPHVFVDEMVKGAFKSMRHEHWFEMAEGKTLMRDRLVFAAPFGIAGWAAERLVLKRYMTRFLEYRNARLKAMIEDSNIE</sequence>
<evidence type="ECO:0000313" key="1">
    <source>
        <dbReference type="EMBL" id="GIO29790.1"/>
    </source>
</evidence>
<dbReference type="Proteomes" id="UP000679779">
    <property type="component" value="Unassembled WGS sequence"/>
</dbReference>
<dbReference type="Gene3D" id="3.30.530.20">
    <property type="match status" value="1"/>
</dbReference>
<dbReference type="EMBL" id="BORQ01000001">
    <property type="protein sequence ID" value="GIO29790.1"/>
    <property type="molecule type" value="Genomic_DNA"/>
</dbReference>
<evidence type="ECO:0008006" key="3">
    <source>
        <dbReference type="Google" id="ProtNLM"/>
    </source>
</evidence>
<evidence type="ECO:0000313" key="2">
    <source>
        <dbReference type="Proteomes" id="UP000679779"/>
    </source>
</evidence>
<comment type="caution">
    <text evidence="1">The sequence shown here is derived from an EMBL/GenBank/DDBJ whole genome shotgun (WGS) entry which is preliminary data.</text>
</comment>
<keyword evidence="2" id="KW-1185">Reference proteome</keyword>
<dbReference type="SUPFAM" id="SSF55961">
    <property type="entry name" value="Bet v1-like"/>
    <property type="match status" value="1"/>
</dbReference>
<dbReference type="CDD" id="cd07820">
    <property type="entry name" value="SRPBCC_3"/>
    <property type="match status" value="1"/>
</dbReference>
<protein>
    <recommendedName>
        <fullName evidence="3">Cell division protein</fullName>
    </recommendedName>
</protein>
<dbReference type="InterPro" id="IPR023393">
    <property type="entry name" value="START-like_dom_sf"/>
</dbReference>
<proteinExistence type="predicted"/>
<name>A0A919XF22_9BACL</name>
<gene>
    <name evidence="1" type="ORF">J2TS6_09310</name>
</gene>
<reference evidence="1" key="1">
    <citation type="submission" date="2021-03" db="EMBL/GenBank/DDBJ databases">
        <title>Antimicrobial resistance genes in bacteria isolated from Japanese honey, and their potential for conferring macrolide and lincosamide resistance in the American foulbrood pathogen Paenibacillus larvae.</title>
        <authorList>
            <person name="Okamoto M."/>
            <person name="Kumagai M."/>
            <person name="Kanamori H."/>
            <person name="Takamatsu D."/>
        </authorList>
    </citation>
    <scope>NUCLEOTIDE SEQUENCE</scope>
    <source>
        <strain evidence="1">J2TS6</strain>
    </source>
</reference>